<evidence type="ECO:0000313" key="1">
    <source>
        <dbReference type="EMBL" id="OLY84288.1"/>
    </source>
</evidence>
<name>A0A1R0H5C2_9FUNG</name>
<comment type="caution">
    <text evidence="1">The sequence shown here is derived from an EMBL/GenBank/DDBJ whole genome shotgun (WGS) entry which is preliminary data.</text>
</comment>
<evidence type="ECO:0000313" key="2">
    <source>
        <dbReference type="Proteomes" id="UP000187455"/>
    </source>
</evidence>
<dbReference type="AlphaFoldDB" id="A0A1R0H5C2"/>
<organism evidence="1 2">
    <name type="scientific">Smittium mucronatum</name>
    <dbReference type="NCBI Taxonomy" id="133383"/>
    <lineage>
        <taxon>Eukaryota</taxon>
        <taxon>Fungi</taxon>
        <taxon>Fungi incertae sedis</taxon>
        <taxon>Zoopagomycota</taxon>
        <taxon>Kickxellomycotina</taxon>
        <taxon>Harpellomycetes</taxon>
        <taxon>Harpellales</taxon>
        <taxon>Legeriomycetaceae</taxon>
        <taxon>Smittium</taxon>
    </lineage>
</organism>
<accession>A0A1R0H5C2</accession>
<proteinExistence type="predicted"/>
<gene>
    <name evidence="1" type="ORF">AYI68_g1550</name>
</gene>
<dbReference type="Proteomes" id="UP000187455">
    <property type="component" value="Unassembled WGS sequence"/>
</dbReference>
<keyword evidence="2" id="KW-1185">Reference proteome</keyword>
<dbReference type="EMBL" id="LSSL01000548">
    <property type="protein sequence ID" value="OLY84288.1"/>
    <property type="molecule type" value="Genomic_DNA"/>
</dbReference>
<reference evidence="1 2" key="1">
    <citation type="journal article" date="2016" name="Mol. Biol. Evol.">
        <title>Genome-Wide Survey of Gut Fungi (Harpellales) Reveals the First Horizontally Transferred Ubiquitin Gene from a Mosquito Host.</title>
        <authorList>
            <person name="Wang Y."/>
            <person name="White M.M."/>
            <person name="Kvist S."/>
            <person name="Moncalvo J.M."/>
        </authorList>
    </citation>
    <scope>NUCLEOTIDE SEQUENCE [LARGE SCALE GENOMIC DNA]</scope>
    <source>
        <strain evidence="1 2">ALG-7-W6</strain>
    </source>
</reference>
<protein>
    <submittedName>
        <fullName evidence="1">Uncharacterized protein</fullName>
    </submittedName>
</protein>
<sequence>MIHRLRMSMRAELRVKKEGGRKKLRKVIKVYLTLITKNRIKPAKLRALPLSRYEEGEYNALVGPYKRI</sequence>